<comment type="cofactor">
    <cofactor evidence="12">
        <name>[2Fe-2S] cluster</name>
        <dbReference type="ChEBI" id="CHEBI:190135"/>
    </cofactor>
    <text evidence="12">Binds 1 [2Fe-2S] cluster per subunit.</text>
</comment>
<evidence type="ECO:0000256" key="8">
    <source>
        <dbReference type="ARBA" id="ARBA00023004"/>
    </source>
</evidence>
<keyword evidence="8 12" id="KW-0408">Iron</keyword>
<feature type="binding site" evidence="12">
    <location>
        <position position="290"/>
    </location>
    <ligand>
        <name>[2Fe-2S] cluster</name>
        <dbReference type="ChEBI" id="CHEBI:190135"/>
    </ligand>
</feature>
<dbReference type="InterPro" id="IPR039261">
    <property type="entry name" value="FNR_nucleotide-bd"/>
</dbReference>
<evidence type="ECO:0000256" key="1">
    <source>
        <dbReference type="ARBA" id="ARBA00006422"/>
    </source>
</evidence>
<proteinExistence type="inferred from homology"/>
<evidence type="ECO:0000256" key="7">
    <source>
        <dbReference type="ARBA" id="ARBA00022982"/>
    </source>
</evidence>
<dbReference type="InterPro" id="IPR050353">
    <property type="entry name" value="PyrK_electron_transfer"/>
</dbReference>
<dbReference type="Pfam" id="PF00175">
    <property type="entry name" value="NAD_binding_1"/>
    <property type="match status" value="1"/>
</dbReference>
<evidence type="ECO:0000256" key="6">
    <source>
        <dbReference type="ARBA" id="ARBA00022827"/>
    </source>
</evidence>
<dbReference type="Gene3D" id="3.40.50.80">
    <property type="entry name" value="Nucleotide-binding domain of ferredoxin-NADP reductase (FNR) module"/>
    <property type="match status" value="1"/>
</dbReference>
<evidence type="ECO:0000259" key="14">
    <source>
        <dbReference type="Pfam" id="PF10418"/>
    </source>
</evidence>
<dbReference type="CDD" id="cd06218">
    <property type="entry name" value="DHOD_e_trans"/>
    <property type="match status" value="1"/>
</dbReference>
<evidence type="ECO:0000313" key="15">
    <source>
        <dbReference type="EMBL" id="OEG69984.1"/>
    </source>
</evidence>
<evidence type="ECO:0000256" key="3">
    <source>
        <dbReference type="ARBA" id="ARBA00022630"/>
    </source>
</evidence>
<feature type="binding site" evidence="12">
    <location>
        <position position="302"/>
    </location>
    <ligand>
        <name>[2Fe-2S] cluster</name>
        <dbReference type="ChEBI" id="CHEBI:190135"/>
    </ligand>
</feature>
<dbReference type="InterPro" id="IPR012165">
    <property type="entry name" value="Cyt_c3_hydrogenase_gsu"/>
</dbReference>
<evidence type="ECO:0000256" key="4">
    <source>
        <dbReference type="ARBA" id="ARBA00022714"/>
    </source>
</evidence>
<keyword evidence="9 12" id="KW-0411">Iron-sulfur</keyword>
<dbReference type="Gene3D" id="2.10.240.10">
    <property type="entry name" value="Dihydroorotate dehydrogenase, electron transfer subunit"/>
    <property type="match status" value="1"/>
</dbReference>
<keyword evidence="16" id="KW-1185">Reference proteome</keyword>
<accession>A0A1E5IHT6</accession>
<organism evidence="15 16">
    <name type="scientific">Endomicrobium trichonymphae</name>
    <dbReference type="NCBI Taxonomy" id="1408204"/>
    <lineage>
        <taxon>Bacteria</taxon>
        <taxon>Pseudomonadati</taxon>
        <taxon>Elusimicrobiota</taxon>
        <taxon>Endomicrobiia</taxon>
        <taxon>Endomicrobiales</taxon>
        <taxon>Endomicrobiaceae</taxon>
        <taxon>Candidatus Endomicrobiellum</taxon>
    </lineage>
</organism>
<evidence type="ECO:0000256" key="2">
    <source>
        <dbReference type="ARBA" id="ARBA00022448"/>
    </source>
</evidence>
<dbReference type="PANTHER" id="PTHR43513">
    <property type="entry name" value="DIHYDROOROTATE DEHYDROGENASE B (NAD(+)), ELECTRON TRANSFER SUBUNIT"/>
    <property type="match status" value="1"/>
</dbReference>
<evidence type="ECO:0000256" key="10">
    <source>
        <dbReference type="ARBA" id="ARBA00034078"/>
    </source>
</evidence>
<feature type="binding site" evidence="12">
    <location>
        <position position="287"/>
    </location>
    <ligand>
        <name>[2Fe-2S] cluster</name>
        <dbReference type="ChEBI" id="CHEBI:190135"/>
    </ligand>
</feature>
<dbReference type="Proteomes" id="UP000095237">
    <property type="component" value="Unassembled WGS sequence"/>
</dbReference>
<dbReference type="GO" id="GO:0046872">
    <property type="term" value="F:metal ion binding"/>
    <property type="evidence" value="ECO:0007669"/>
    <property type="project" value="UniProtKB-KW"/>
</dbReference>
<dbReference type="AlphaFoldDB" id="A0A1E5IHT6"/>
<dbReference type="InterPro" id="IPR001433">
    <property type="entry name" value="OxRdtase_FAD/NAD-bd"/>
</dbReference>
<evidence type="ECO:0000256" key="9">
    <source>
        <dbReference type="ARBA" id="ARBA00023014"/>
    </source>
</evidence>
<comment type="cofactor">
    <cofactor evidence="10">
        <name>[2Fe-2S] cluster</name>
        <dbReference type="ChEBI" id="CHEBI:190135"/>
    </cofactor>
</comment>
<dbReference type="InterPro" id="IPR019480">
    <property type="entry name" value="Dihydroorotate_DH_Fe-S-bd"/>
</dbReference>
<dbReference type="Gene3D" id="2.40.30.10">
    <property type="entry name" value="Translation factors"/>
    <property type="match status" value="1"/>
</dbReference>
<keyword evidence="7" id="KW-0249">Electron transport</keyword>
<dbReference type="GO" id="GO:0006221">
    <property type="term" value="P:pyrimidine nucleotide biosynthetic process"/>
    <property type="evidence" value="ECO:0007669"/>
    <property type="project" value="InterPro"/>
</dbReference>
<dbReference type="GO" id="GO:0051537">
    <property type="term" value="F:2 iron, 2 sulfur cluster binding"/>
    <property type="evidence" value="ECO:0007669"/>
    <property type="project" value="UniProtKB-KW"/>
</dbReference>
<evidence type="ECO:0000256" key="11">
    <source>
        <dbReference type="PIRSR" id="PIRSR006816-1"/>
    </source>
</evidence>
<reference evidence="15 16" key="1">
    <citation type="submission" date="2015-11" db="EMBL/GenBank/DDBJ databases">
        <title>Evidence for parallel genomic evolution in an endosymbiosis of termite gut flagellates.</title>
        <authorList>
            <person name="Zheng H."/>
        </authorList>
    </citation>
    <scope>NUCLEOTIDE SEQUENCE [LARGE SCALE GENOMIC DNA]</scope>
    <source>
        <strain evidence="15 16">CET450</strain>
    </source>
</reference>
<name>A0A1E5IHT6_ENDTX</name>
<dbReference type="SUPFAM" id="SSF52343">
    <property type="entry name" value="Ferredoxin reductase-like, C-terminal NADP-linked domain"/>
    <property type="match status" value="1"/>
</dbReference>
<dbReference type="EMBL" id="LNVX01000508">
    <property type="protein sequence ID" value="OEG69984.1"/>
    <property type="molecule type" value="Genomic_DNA"/>
</dbReference>
<feature type="binding site" evidence="12">
    <location>
        <position position="282"/>
    </location>
    <ligand>
        <name>[2Fe-2S] cluster</name>
        <dbReference type="ChEBI" id="CHEBI:190135"/>
    </ligand>
</feature>
<dbReference type="InterPro" id="IPR037117">
    <property type="entry name" value="Dihydroorotate_DH_ele_sf"/>
</dbReference>
<comment type="cofactor">
    <cofactor evidence="11">
        <name>FAD</name>
        <dbReference type="ChEBI" id="CHEBI:57692"/>
    </cofactor>
    <text evidence="11">Binds 1 FAD per subunit.</text>
</comment>
<dbReference type="GO" id="GO:0016491">
    <property type="term" value="F:oxidoreductase activity"/>
    <property type="evidence" value="ECO:0007669"/>
    <property type="project" value="InterPro"/>
</dbReference>
<keyword evidence="6 11" id="KW-0274">FAD</keyword>
<protein>
    <recommendedName>
        <fullName evidence="17">FAD-binding FR-type domain-containing protein</fullName>
    </recommendedName>
</protein>
<dbReference type="InterPro" id="IPR017938">
    <property type="entry name" value="Riboflavin_synthase-like_b-brl"/>
</dbReference>
<feature type="domain" description="Oxidoreductase FAD/NAD(P)-binding" evidence="13">
    <location>
        <begin position="175"/>
        <end position="261"/>
    </location>
</feature>
<keyword evidence="3 11" id="KW-0285">Flavoprotein</keyword>
<evidence type="ECO:0008006" key="17">
    <source>
        <dbReference type="Google" id="ProtNLM"/>
    </source>
</evidence>
<sequence length="315" mass="34962">MFLCYYFSSLFYPVLLERKDRDGYMCTSKRFDKSYKIISNKEICAGYFELKIKVDAVSRYCYPGQFFMIDIPEVFLRRPISIHCIGKGTVSFLYSVVGRGTKILSEMGRSSGSVISRRGEGKDGCDEIKMLGPLGRGYGLTSNASSKFLSCVSFDSYEKKSCPKSRDISFNPVIVAGGTGIASVHFLATKLSRKGILCYGVHSKKDLLCLDKFKKMGWEIVISTEDGSKGYRGYITDVLSENLKAGDTLFACGPIPMLKKVLRIAREKNIKGFVCLEEKMACGIGNCQGCAVKINGENKLTCKDGPVFEIKDVEL</sequence>
<dbReference type="Pfam" id="PF10418">
    <property type="entry name" value="DHODB_Fe-S_bind"/>
    <property type="match status" value="1"/>
</dbReference>
<gene>
    <name evidence="15" type="ORF">ATZ36_01740</name>
</gene>
<feature type="binding site" evidence="11">
    <location>
        <begin position="100"/>
        <end position="101"/>
    </location>
    <ligand>
        <name>FAD</name>
        <dbReference type="ChEBI" id="CHEBI:57692"/>
    </ligand>
</feature>
<dbReference type="PANTHER" id="PTHR43513:SF3">
    <property type="entry name" value="DIHYDROOROTATE DEHYDROGENASE B (NAD(+)), ELECTRON TRANSFER SUBUNIT-RELATED"/>
    <property type="match status" value="1"/>
</dbReference>
<evidence type="ECO:0000313" key="16">
    <source>
        <dbReference type="Proteomes" id="UP000095237"/>
    </source>
</evidence>
<keyword evidence="2" id="KW-0813">Transport</keyword>
<evidence type="ECO:0000259" key="13">
    <source>
        <dbReference type="Pfam" id="PF00175"/>
    </source>
</evidence>
<comment type="similarity">
    <text evidence="1">Belongs to the PyrK family.</text>
</comment>
<evidence type="ECO:0000256" key="5">
    <source>
        <dbReference type="ARBA" id="ARBA00022723"/>
    </source>
</evidence>
<feature type="binding site" evidence="11">
    <location>
        <begin position="78"/>
        <end position="81"/>
    </location>
    <ligand>
        <name>FAD</name>
        <dbReference type="ChEBI" id="CHEBI:57692"/>
    </ligand>
</feature>
<keyword evidence="5 12" id="KW-0479">Metal-binding</keyword>
<dbReference type="SUPFAM" id="SSF63380">
    <property type="entry name" value="Riboflavin synthase domain-like"/>
    <property type="match status" value="1"/>
</dbReference>
<feature type="domain" description="Dihydroorotate dehydrogenase electron transfer subunit iron-sulphur cluster binding" evidence="14">
    <location>
        <begin position="277"/>
        <end position="313"/>
    </location>
</feature>
<dbReference type="PIRSF" id="PIRSF006816">
    <property type="entry name" value="Cyc3_hyd_g"/>
    <property type="match status" value="1"/>
</dbReference>
<keyword evidence="4 12" id="KW-0001">2Fe-2S</keyword>
<dbReference type="GO" id="GO:0050660">
    <property type="term" value="F:flavin adenine dinucleotide binding"/>
    <property type="evidence" value="ECO:0007669"/>
    <property type="project" value="InterPro"/>
</dbReference>
<evidence type="ECO:0000256" key="12">
    <source>
        <dbReference type="PIRSR" id="PIRSR006816-2"/>
    </source>
</evidence>
<comment type="caution">
    <text evidence="15">The sequence shown here is derived from an EMBL/GenBank/DDBJ whole genome shotgun (WGS) entry which is preliminary data.</text>
</comment>